<dbReference type="AlphaFoldDB" id="A0A1X9SXC3"/>
<dbReference type="EMBL" id="CP018789">
    <property type="protein sequence ID" value="ARR00924.1"/>
    <property type="molecule type" value="Genomic_DNA"/>
</dbReference>
<dbReference type="Gene3D" id="3.30.2310.20">
    <property type="entry name" value="RelE-like"/>
    <property type="match status" value="1"/>
</dbReference>
<dbReference type="STRING" id="1660073.CSUIS_1121"/>
<name>A0A1X9SXC3_9BACT</name>
<keyword evidence="1" id="KW-1277">Toxin-antitoxin system</keyword>
<dbReference type="InterPro" id="IPR007712">
    <property type="entry name" value="RelE/ParE_toxin"/>
</dbReference>
<organism evidence="2 3">
    <name type="scientific">Campylobacter porcelli</name>
    <dbReference type="NCBI Taxonomy" id="1660073"/>
    <lineage>
        <taxon>Bacteria</taxon>
        <taxon>Pseudomonadati</taxon>
        <taxon>Campylobacterota</taxon>
        <taxon>Epsilonproteobacteria</taxon>
        <taxon>Campylobacterales</taxon>
        <taxon>Campylobacteraceae</taxon>
        <taxon>Campylobacter</taxon>
    </lineage>
</organism>
<accession>A0A1X9SXC3</accession>
<evidence type="ECO:0000313" key="2">
    <source>
        <dbReference type="EMBL" id="ARR00924.1"/>
    </source>
</evidence>
<dbReference type="KEGG" id="camy:CSUIS_1121"/>
<proteinExistence type="predicted"/>
<dbReference type="InterPro" id="IPR035093">
    <property type="entry name" value="RelE/ParE_toxin_dom_sf"/>
</dbReference>
<sequence length="83" mass="9889">MVITTIPRYENKMQDIFNFIAPDRKGKKFHLNLSAKIKNLLIFTYIGRIRSDKLIYKGYVITYTINNNEISILGIYQENEWNE</sequence>
<evidence type="ECO:0000313" key="3">
    <source>
        <dbReference type="Proteomes" id="UP000194260"/>
    </source>
</evidence>
<reference evidence="3" key="1">
    <citation type="journal article" date="2017" name="Genome Biol. Evol.">
        <title>Comparative Genomic Analysis Identifies a Campylobacter Clade Deficient in Selenium Metabolism.</title>
        <authorList>
            <person name="Miller W.G."/>
            <person name="Yee E."/>
            <person name="Lopes B.S."/>
            <person name="Chapman M.H."/>
            <person name="Huynh S."/>
            <person name="Bono J.L."/>
            <person name="Parker C.T."/>
            <person name="Strachan N.J.C."/>
            <person name="Forbes K.J."/>
        </authorList>
    </citation>
    <scope>NUCLEOTIDE SEQUENCE [LARGE SCALE GENOMIC DNA]</scope>
    <source>
        <strain evidence="3">RM6137</strain>
    </source>
</reference>
<gene>
    <name evidence="2" type="ORF">CSUIS_1121</name>
</gene>
<evidence type="ECO:0000256" key="1">
    <source>
        <dbReference type="ARBA" id="ARBA00022649"/>
    </source>
</evidence>
<dbReference type="Proteomes" id="UP000194260">
    <property type="component" value="Chromosome"/>
</dbReference>
<protein>
    <submittedName>
        <fullName evidence="2">Putative toxin-antitoxin system, toxin component, RelE/ParE family</fullName>
    </submittedName>
</protein>
<dbReference type="RefSeq" id="WP_086297752.1">
    <property type="nucleotide sequence ID" value="NZ_CP018789.1"/>
</dbReference>
<dbReference type="Pfam" id="PF05016">
    <property type="entry name" value="ParE_toxin"/>
    <property type="match status" value="1"/>
</dbReference>